<dbReference type="EMBL" id="LAZR01033992">
    <property type="protein sequence ID" value="KKL46545.1"/>
    <property type="molecule type" value="Genomic_DNA"/>
</dbReference>
<reference evidence="1" key="1">
    <citation type="journal article" date="2015" name="Nature">
        <title>Complex archaea that bridge the gap between prokaryotes and eukaryotes.</title>
        <authorList>
            <person name="Spang A."/>
            <person name="Saw J.H."/>
            <person name="Jorgensen S.L."/>
            <person name="Zaremba-Niedzwiedzka K."/>
            <person name="Martijn J."/>
            <person name="Lind A.E."/>
            <person name="van Eijk R."/>
            <person name="Schleper C."/>
            <person name="Guy L."/>
            <person name="Ettema T.J."/>
        </authorList>
    </citation>
    <scope>NUCLEOTIDE SEQUENCE</scope>
</reference>
<evidence type="ECO:0000313" key="1">
    <source>
        <dbReference type="EMBL" id="KKL46545.1"/>
    </source>
</evidence>
<sequence>MPRPRLVDRPLDKKLSLRTSIVKEVDSQLADPLTGKPRYGAWTELVESLLLRWACGEVPEVHHQPKVESLDDLL</sequence>
<proteinExistence type="predicted"/>
<name>A0A0F9ENQ4_9ZZZZ</name>
<gene>
    <name evidence="1" type="ORF">LCGC14_2344530</name>
</gene>
<organism evidence="1">
    <name type="scientific">marine sediment metagenome</name>
    <dbReference type="NCBI Taxonomy" id="412755"/>
    <lineage>
        <taxon>unclassified sequences</taxon>
        <taxon>metagenomes</taxon>
        <taxon>ecological metagenomes</taxon>
    </lineage>
</organism>
<comment type="caution">
    <text evidence="1">The sequence shown here is derived from an EMBL/GenBank/DDBJ whole genome shotgun (WGS) entry which is preliminary data.</text>
</comment>
<dbReference type="AlphaFoldDB" id="A0A0F9ENQ4"/>
<accession>A0A0F9ENQ4</accession>
<protein>
    <submittedName>
        <fullName evidence="1">Uncharacterized protein</fullName>
    </submittedName>
</protein>